<evidence type="ECO:0000313" key="5">
    <source>
        <dbReference type="EMBL" id="CAB4174993.1"/>
    </source>
</evidence>
<accession>A0A6J5SXA8</accession>
<organism evidence="10">
    <name type="scientific">uncultured Caudovirales phage</name>
    <dbReference type="NCBI Taxonomy" id="2100421"/>
    <lineage>
        <taxon>Viruses</taxon>
        <taxon>Duplodnaviria</taxon>
        <taxon>Heunggongvirae</taxon>
        <taxon>Uroviricota</taxon>
        <taxon>Caudoviricetes</taxon>
        <taxon>Peduoviridae</taxon>
        <taxon>Maltschvirus</taxon>
        <taxon>Maltschvirus maltsch</taxon>
    </lineage>
</organism>
<evidence type="ECO:0000313" key="6">
    <source>
        <dbReference type="EMBL" id="CAB4179362.1"/>
    </source>
</evidence>
<evidence type="ECO:0000313" key="11">
    <source>
        <dbReference type="EMBL" id="CAB5230855.1"/>
    </source>
</evidence>
<evidence type="ECO:0000313" key="3">
    <source>
        <dbReference type="EMBL" id="CAB4151066.1"/>
    </source>
</evidence>
<evidence type="ECO:0000313" key="4">
    <source>
        <dbReference type="EMBL" id="CAB4161623.1"/>
    </source>
</evidence>
<name>A0A6J5SXA8_9CAUD</name>
<dbReference type="EMBL" id="LR796709">
    <property type="protein sequence ID" value="CAB4161623.1"/>
    <property type="molecule type" value="Genomic_DNA"/>
</dbReference>
<reference evidence="10" key="1">
    <citation type="submission" date="2020-05" db="EMBL/GenBank/DDBJ databases">
        <authorList>
            <person name="Chiriac C."/>
            <person name="Salcher M."/>
            <person name="Ghai R."/>
            <person name="Kavagutti S V."/>
        </authorList>
    </citation>
    <scope>NUCLEOTIDE SEQUENCE</scope>
</reference>
<evidence type="ECO:0000313" key="1">
    <source>
        <dbReference type="EMBL" id="CAB4135794.1"/>
    </source>
</evidence>
<protein>
    <submittedName>
        <fullName evidence="10">Uncharacterized protein</fullName>
    </submittedName>
</protein>
<dbReference type="EMBL" id="LR797130">
    <property type="protein sequence ID" value="CAB4188696.1"/>
    <property type="molecule type" value="Genomic_DNA"/>
</dbReference>
<dbReference type="EMBL" id="LR796461">
    <property type="protein sequence ID" value="CAB4146097.1"/>
    <property type="molecule type" value="Genomic_DNA"/>
</dbReference>
<gene>
    <name evidence="6" type="ORF">UFOVP1031_77</name>
    <name evidence="7" type="ORF">UFOVP1172_58</name>
    <name evidence="8" type="ORF">UFOVP1240_120</name>
    <name evidence="9" type="ORF">UFOVP1486_20</name>
    <name evidence="11" type="ORF">UFOVP1578_149</name>
    <name evidence="10" type="ORF">UFOVP1630_141</name>
    <name evidence="1" type="ORF">UFOVP288_137</name>
    <name evidence="2" type="ORF">UFOVP483_59</name>
    <name evidence="3" type="ORF">UFOVP573_135</name>
    <name evidence="4" type="ORF">UFOVP769_137</name>
    <name evidence="5" type="ORF">UFOVP962_105</name>
</gene>
<dbReference type="EMBL" id="LR797180">
    <property type="protein sequence ID" value="CAB4192044.1"/>
    <property type="molecule type" value="Genomic_DNA"/>
</dbReference>
<dbReference type="EMBL" id="LR796980">
    <property type="protein sequence ID" value="CAB4179362.1"/>
    <property type="molecule type" value="Genomic_DNA"/>
</dbReference>
<dbReference type="EMBL" id="LR796548">
    <property type="protein sequence ID" value="CAB4151066.1"/>
    <property type="molecule type" value="Genomic_DNA"/>
</dbReference>
<evidence type="ECO:0000313" key="8">
    <source>
        <dbReference type="EMBL" id="CAB4192044.1"/>
    </source>
</evidence>
<dbReference type="EMBL" id="LR796917">
    <property type="protein sequence ID" value="CAB4174993.1"/>
    <property type="molecule type" value="Genomic_DNA"/>
</dbReference>
<dbReference type="EMBL" id="LR796305">
    <property type="protein sequence ID" value="CAB4135794.1"/>
    <property type="molecule type" value="Genomic_DNA"/>
</dbReference>
<dbReference type="EMBL" id="LR798423">
    <property type="protein sequence ID" value="CAB5230855.1"/>
    <property type="molecule type" value="Genomic_DNA"/>
</dbReference>
<sequence length="109" mass="12090">MSDIVKNKRIWVPDRTFGVCIWILPDGQPLSDGDGFLSAEGFIGDKDIESRVEAAAKYWTGSEEGELAWVHGARKVSSSERDDQVARFHDGLIPDPLEDAFDGLRKNGK</sequence>
<dbReference type="EMBL" id="LR797492">
    <property type="protein sequence ID" value="CAB4220212.1"/>
    <property type="molecule type" value="Genomic_DNA"/>
</dbReference>
<evidence type="ECO:0000313" key="9">
    <source>
        <dbReference type="EMBL" id="CAB4215879.1"/>
    </source>
</evidence>
<evidence type="ECO:0000313" key="7">
    <source>
        <dbReference type="EMBL" id="CAB4188696.1"/>
    </source>
</evidence>
<evidence type="ECO:0000313" key="2">
    <source>
        <dbReference type="EMBL" id="CAB4146097.1"/>
    </source>
</evidence>
<proteinExistence type="predicted"/>
<evidence type="ECO:0000313" key="10">
    <source>
        <dbReference type="EMBL" id="CAB4220212.1"/>
    </source>
</evidence>
<dbReference type="EMBL" id="LR797434">
    <property type="protein sequence ID" value="CAB4215879.1"/>
    <property type="molecule type" value="Genomic_DNA"/>
</dbReference>